<protein>
    <submittedName>
        <fullName evidence="2">Uncharacterized protein</fullName>
    </submittedName>
</protein>
<dbReference type="Proteomes" id="UP000324222">
    <property type="component" value="Unassembled WGS sequence"/>
</dbReference>
<dbReference type="EMBL" id="VSRR010002754">
    <property type="protein sequence ID" value="MPC33071.1"/>
    <property type="molecule type" value="Genomic_DNA"/>
</dbReference>
<evidence type="ECO:0000256" key="1">
    <source>
        <dbReference type="SAM" id="MobiDB-lite"/>
    </source>
</evidence>
<proteinExistence type="predicted"/>
<dbReference type="AlphaFoldDB" id="A0A5B7EFK6"/>
<accession>A0A5B7EFK6</accession>
<reference evidence="2 3" key="1">
    <citation type="submission" date="2019-05" db="EMBL/GenBank/DDBJ databases">
        <title>Another draft genome of Portunus trituberculatus and its Hox gene families provides insights of decapod evolution.</title>
        <authorList>
            <person name="Jeong J.-H."/>
            <person name="Song I."/>
            <person name="Kim S."/>
            <person name="Choi T."/>
            <person name="Kim D."/>
            <person name="Ryu S."/>
            <person name="Kim W."/>
        </authorList>
    </citation>
    <scope>NUCLEOTIDE SEQUENCE [LARGE SCALE GENOMIC DNA]</scope>
    <source>
        <tissue evidence="2">Muscle</tissue>
    </source>
</reference>
<evidence type="ECO:0000313" key="2">
    <source>
        <dbReference type="EMBL" id="MPC33071.1"/>
    </source>
</evidence>
<sequence length="85" mass="9395">MSGCLAVWLAPGRGKEEGRRKKREREDGGREGSIHTCSSHLFVEVWEEGNGQGSPKREMLMTGSAPPRLLTEGRARDGTVVRFIV</sequence>
<gene>
    <name evidence="2" type="ORF">E2C01_026411</name>
</gene>
<feature type="compositionally biased region" description="Basic and acidic residues" evidence="1">
    <location>
        <begin position="13"/>
        <end position="33"/>
    </location>
</feature>
<feature type="region of interest" description="Disordered" evidence="1">
    <location>
        <begin position="10"/>
        <end position="34"/>
    </location>
</feature>
<name>A0A5B7EFK6_PORTR</name>
<organism evidence="2 3">
    <name type="scientific">Portunus trituberculatus</name>
    <name type="common">Swimming crab</name>
    <name type="synonym">Neptunus trituberculatus</name>
    <dbReference type="NCBI Taxonomy" id="210409"/>
    <lineage>
        <taxon>Eukaryota</taxon>
        <taxon>Metazoa</taxon>
        <taxon>Ecdysozoa</taxon>
        <taxon>Arthropoda</taxon>
        <taxon>Crustacea</taxon>
        <taxon>Multicrustacea</taxon>
        <taxon>Malacostraca</taxon>
        <taxon>Eumalacostraca</taxon>
        <taxon>Eucarida</taxon>
        <taxon>Decapoda</taxon>
        <taxon>Pleocyemata</taxon>
        <taxon>Brachyura</taxon>
        <taxon>Eubrachyura</taxon>
        <taxon>Portunoidea</taxon>
        <taxon>Portunidae</taxon>
        <taxon>Portuninae</taxon>
        <taxon>Portunus</taxon>
    </lineage>
</organism>
<evidence type="ECO:0000313" key="3">
    <source>
        <dbReference type="Proteomes" id="UP000324222"/>
    </source>
</evidence>
<comment type="caution">
    <text evidence="2">The sequence shown here is derived from an EMBL/GenBank/DDBJ whole genome shotgun (WGS) entry which is preliminary data.</text>
</comment>
<keyword evidence="3" id="KW-1185">Reference proteome</keyword>
<feature type="region of interest" description="Disordered" evidence="1">
    <location>
        <begin position="49"/>
        <end position="73"/>
    </location>
</feature>